<sequence length="341" mass="37706">MIIILKKNAKQEEINELTKRLTDKGVIVSPVVGENMTILGLVGDTTKVSMDSIQQHHIVERVLKVQEPYKKANRKFHPDDTVVEIDGQRIGNGYFGVIAGPCSVEGEEQIINIARRAKAAGANFLRGGAFKPRTSPYSFQGLELEGLRLLKLAKEATGLPIVTELMSTKFVDEFEADVDLIQIGARNMQNFDLLKEVGKTKTPVLLKRGLSATYEEWLMSAEYIMSEGNENVILCERGIRTFESETRNTLDIQAVPVIQKLSHLPIIIDPSHAGGSSYLVPSMSKAAVMSGANGLMIEIHHDPENAWSDGQQCLNPDEFDQLMATVKQLIAIEGKHLDKVE</sequence>
<evidence type="ECO:0000313" key="4">
    <source>
        <dbReference type="EMBL" id="CZQ81091.1"/>
    </source>
</evidence>
<dbReference type="PANTHER" id="PTHR43018">
    <property type="entry name" value="PHOSPHO-2-DEHYDRO-3-DEOXYHEPTONATE ALDOLASE"/>
    <property type="match status" value="1"/>
</dbReference>
<dbReference type="AlphaFoldDB" id="A0A143Y6T3"/>
<dbReference type="GO" id="GO:0016832">
    <property type="term" value="F:aldehyde-lyase activity"/>
    <property type="evidence" value="ECO:0007669"/>
    <property type="project" value="InterPro"/>
</dbReference>
<feature type="domain" description="DAHP synthase ferredoxin-like" evidence="3">
    <location>
        <begin position="1"/>
        <end position="67"/>
    </location>
</feature>
<dbReference type="InterPro" id="IPR041071">
    <property type="entry name" value="DAHP_snth_FXD"/>
</dbReference>
<dbReference type="InterPro" id="IPR006268">
    <property type="entry name" value="DAHP_syn_2"/>
</dbReference>
<dbReference type="GO" id="GO:0016740">
    <property type="term" value="F:transferase activity"/>
    <property type="evidence" value="ECO:0007669"/>
    <property type="project" value="UniProtKB-KW"/>
</dbReference>
<dbReference type="InterPro" id="IPR013785">
    <property type="entry name" value="Aldolase_TIM"/>
</dbReference>
<dbReference type="STRING" id="140314.SAMN04488076_102135"/>
<dbReference type="Gene3D" id="3.30.70.1140">
    <property type="entry name" value="Phospho-2-dehydro-3-deoxyheptonate aldolase, domain 1"/>
    <property type="match status" value="1"/>
</dbReference>
<dbReference type="RefSeq" id="WP_087029994.1">
    <property type="nucleotide sequence ID" value="NZ_FJNE01000001.1"/>
</dbReference>
<dbReference type="GO" id="GO:0009073">
    <property type="term" value="P:aromatic amino acid family biosynthetic process"/>
    <property type="evidence" value="ECO:0007669"/>
    <property type="project" value="InterPro"/>
</dbReference>
<evidence type="ECO:0000259" key="2">
    <source>
        <dbReference type="Pfam" id="PF00793"/>
    </source>
</evidence>
<reference evidence="4 5" key="1">
    <citation type="submission" date="2016-02" db="EMBL/GenBank/DDBJ databases">
        <authorList>
            <person name="Wen L."/>
            <person name="He K."/>
            <person name="Yang H."/>
        </authorList>
    </citation>
    <scope>NUCLEOTIDE SEQUENCE [LARGE SCALE GENOMIC DNA]</scope>
    <source>
        <strain evidence="4">Trichococcus palustris</strain>
    </source>
</reference>
<dbReference type="NCBIfam" id="NF009239">
    <property type="entry name" value="PRK12595.1"/>
    <property type="match status" value="1"/>
</dbReference>
<keyword evidence="5" id="KW-1185">Reference proteome</keyword>
<evidence type="ECO:0000256" key="1">
    <source>
        <dbReference type="ARBA" id="ARBA00022679"/>
    </source>
</evidence>
<evidence type="ECO:0000313" key="5">
    <source>
        <dbReference type="Proteomes" id="UP000242754"/>
    </source>
</evidence>
<evidence type="ECO:0000259" key="3">
    <source>
        <dbReference type="Pfam" id="PF18152"/>
    </source>
</evidence>
<dbReference type="SUPFAM" id="SSF51569">
    <property type="entry name" value="Aldolase"/>
    <property type="match status" value="1"/>
</dbReference>
<dbReference type="PANTHER" id="PTHR43018:SF3">
    <property type="entry name" value="CARBOXYSOME FORMATION PROTEIN"/>
    <property type="match status" value="1"/>
</dbReference>
<dbReference type="InterPro" id="IPR006218">
    <property type="entry name" value="DAHP1/KDSA"/>
</dbReference>
<dbReference type="Proteomes" id="UP000242754">
    <property type="component" value="Unassembled WGS sequence"/>
</dbReference>
<dbReference type="EMBL" id="FJNE01000001">
    <property type="protein sequence ID" value="CZQ81091.1"/>
    <property type="molecule type" value="Genomic_DNA"/>
</dbReference>
<dbReference type="Gene3D" id="3.20.20.70">
    <property type="entry name" value="Aldolase class I"/>
    <property type="match status" value="1"/>
</dbReference>
<dbReference type="Pfam" id="PF00793">
    <property type="entry name" value="DAHP_synth_1"/>
    <property type="match status" value="1"/>
</dbReference>
<feature type="domain" description="DAHP synthetase I/KDSA" evidence="2">
    <location>
        <begin position="87"/>
        <end position="329"/>
    </location>
</feature>
<dbReference type="NCBIfam" id="NF006421">
    <property type="entry name" value="PRK08673.1"/>
    <property type="match status" value="1"/>
</dbReference>
<dbReference type="NCBIfam" id="TIGR01361">
    <property type="entry name" value="DAHP_synth_Bsub"/>
    <property type="match status" value="1"/>
</dbReference>
<dbReference type="InterPro" id="IPR052899">
    <property type="entry name" value="Class-I_DAHP_synthase"/>
</dbReference>
<dbReference type="Pfam" id="PF18152">
    <property type="entry name" value="DAHP_snth_FXD"/>
    <property type="match status" value="1"/>
</dbReference>
<keyword evidence="1" id="KW-0808">Transferase</keyword>
<name>A0A143Y6T3_9LACT</name>
<dbReference type="OrthoDB" id="9780456at2"/>
<gene>
    <name evidence="4" type="ORF">Tpal_156</name>
</gene>
<accession>A0A143Y6T3</accession>
<protein>
    <submittedName>
        <fullName evidence="4">Dahp synthetase i/kdsa</fullName>
    </submittedName>
</protein>
<organism evidence="4 5">
    <name type="scientific">Trichococcus palustris</name>
    <dbReference type="NCBI Taxonomy" id="140314"/>
    <lineage>
        <taxon>Bacteria</taxon>
        <taxon>Bacillati</taxon>
        <taxon>Bacillota</taxon>
        <taxon>Bacilli</taxon>
        <taxon>Lactobacillales</taxon>
        <taxon>Carnobacteriaceae</taxon>
        <taxon>Trichococcus</taxon>
    </lineage>
</organism>
<proteinExistence type="predicted"/>